<dbReference type="EMBL" id="FQUG01000005">
    <property type="protein sequence ID" value="SHE90022.1"/>
    <property type="molecule type" value="Genomic_DNA"/>
</dbReference>
<dbReference type="SMART" id="SM01078">
    <property type="entry name" value="CGGC"/>
    <property type="match status" value="1"/>
</dbReference>
<dbReference type="STRING" id="1123243.SAMN02745190_01400"/>
<feature type="domain" description="CGGC" evidence="1">
    <location>
        <begin position="3"/>
        <end position="111"/>
    </location>
</feature>
<proteinExistence type="predicted"/>
<dbReference type="Pfam" id="PF08821">
    <property type="entry name" value="CGGC"/>
    <property type="match status" value="1"/>
</dbReference>
<name>A0A1M4XA60_9FIRM</name>
<gene>
    <name evidence="2" type="ORF">SAMN02745190_01400</name>
</gene>
<organism evidence="2 3">
    <name type="scientific">Schwartzia succinivorans DSM 10502</name>
    <dbReference type="NCBI Taxonomy" id="1123243"/>
    <lineage>
        <taxon>Bacteria</taxon>
        <taxon>Bacillati</taxon>
        <taxon>Bacillota</taxon>
        <taxon>Negativicutes</taxon>
        <taxon>Selenomonadales</taxon>
        <taxon>Selenomonadaceae</taxon>
        <taxon>Schwartzia</taxon>
    </lineage>
</organism>
<accession>A0A1M4XA60</accession>
<keyword evidence="3" id="KW-1185">Reference proteome</keyword>
<dbReference type="Proteomes" id="UP000184404">
    <property type="component" value="Unassembled WGS sequence"/>
</dbReference>
<dbReference type="RefSeq" id="WP_072935478.1">
    <property type="nucleotide sequence ID" value="NZ_FQUG01000005.1"/>
</dbReference>
<evidence type="ECO:0000313" key="3">
    <source>
        <dbReference type="Proteomes" id="UP000184404"/>
    </source>
</evidence>
<sequence length="117" mass="13250">MKKIAIFNCVMANERCTSSGCFKAFNNKEAAFERYAEEGAELMAFVRCNDCGHDWDNDENLAKKIDRLKDIGVEVVHFGACTIHNGKECKFITRLGEKFNEMGIETVRGTHRTHKAS</sequence>
<protein>
    <submittedName>
        <fullName evidence="2">Predicted metal-binding protein</fullName>
    </submittedName>
</protein>
<evidence type="ECO:0000259" key="1">
    <source>
        <dbReference type="SMART" id="SM01078"/>
    </source>
</evidence>
<dbReference type="InterPro" id="IPR014925">
    <property type="entry name" value="CGGC_dom"/>
</dbReference>
<evidence type="ECO:0000313" key="2">
    <source>
        <dbReference type="EMBL" id="SHE90022.1"/>
    </source>
</evidence>
<reference evidence="2 3" key="1">
    <citation type="submission" date="2016-11" db="EMBL/GenBank/DDBJ databases">
        <authorList>
            <person name="Jaros S."/>
            <person name="Januszkiewicz K."/>
            <person name="Wedrychowicz H."/>
        </authorList>
    </citation>
    <scope>NUCLEOTIDE SEQUENCE [LARGE SCALE GENOMIC DNA]</scope>
    <source>
        <strain evidence="2 3">DSM 10502</strain>
    </source>
</reference>
<dbReference type="AlphaFoldDB" id="A0A1M4XA60"/>
<dbReference type="OrthoDB" id="1682132at2"/>